<dbReference type="PRINTS" id="PR00081">
    <property type="entry name" value="GDHRDH"/>
</dbReference>
<comment type="similarity">
    <text evidence="1">Belongs to the short-chain dehydrogenases/reductases (SDR) family.</text>
</comment>
<dbReference type="SUPFAM" id="SSF51735">
    <property type="entry name" value="NAD(P)-binding Rossmann-fold domains"/>
    <property type="match status" value="1"/>
</dbReference>
<accession>A0A1X9NN96</accession>
<keyword evidence="4" id="KW-1185">Reference proteome</keyword>
<reference evidence="3 4" key="1">
    <citation type="submission" date="2016-11" db="EMBL/GenBank/DDBJ databases">
        <title>Trade-off between light-utilization and light-protection in marine flavobacteria.</title>
        <authorList>
            <person name="Kumagai Y."/>
        </authorList>
    </citation>
    <scope>NUCLEOTIDE SEQUENCE [LARGE SCALE GENOMIC DNA]</scope>
    <source>
        <strain evidence="3 4">NBRC 107125</strain>
    </source>
</reference>
<evidence type="ECO:0000256" key="2">
    <source>
        <dbReference type="ARBA" id="ARBA00023002"/>
    </source>
</evidence>
<dbReference type="Proteomes" id="UP000193450">
    <property type="component" value="Chromosome"/>
</dbReference>
<protein>
    <recommendedName>
        <fullName evidence="5">Oxidoreductase</fullName>
    </recommendedName>
</protein>
<evidence type="ECO:0000256" key="1">
    <source>
        <dbReference type="ARBA" id="ARBA00006484"/>
    </source>
</evidence>
<evidence type="ECO:0000313" key="3">
    <source>
        <dbReference type="EMBL" id="ARN76237.1"/>
    </source>
</evidence>
<dbReference type="InterPro" id="IPR002347">
    <property type="entry name" value="SDR_fam"/>
</dbReference>
<dbReference type="InterPro" id="IPR036291">
    <property type="entry name" value="NAD(P)-bd_dom_sf"/>
</dbReference>
<dbReference type="KEGG" id="osg:BST96_00190"/>
<evidence type="ECO:0000313" key="4">
    <source>
        <dbReference type="Proteomes" id="UP000193450"/>
    </source>
</evidence>
<name>A0A1X9NN96_9GAMM</name>
<organism evidence="3 4">
    <name type="scientific">Oceanicoccus sagamiensis</name>
    <dbReference type="NCBI Taxonomy" id="716816"/>
    <lineage>
        <taxon>Bacteria</taxon>
        <taxon>Pseudomonadati</taxon>
        <taxon>Pseudomonadota</taxon>
        <taxon>Gammaproteobacteria</taxon>
        <taxon>Cellvibrionales</taxon>
        <taxon>Spongiibacteraceae</taxon>
        <taxon>Oceanicoccus</taxon>
    </lineage>
</organism>
<proteinExistence type="inferred from homology"/>
<dbReference type="Pfam" id="PF00106">
    <property type="entry name" value="adh_short"/>
    <property type="match status" value="1"/>
</dbReference>
<dbReference type="PANTHER" id="PTHR24320:SF148">
    <property type="entry name" value="NAD(P)-BINDING ROSSMANN-FOLD SUPERFAMILY PROTEIN"/>
    <property type="match status" value="1"/>
</dbReference>
<sequence>MTINRRQLIKNTSTLIAASLLHQLGFSQTENPYRGSYDKTATGELVTEGIDLSGKLFAVTGCNSGLGFETMRVLSLRGAHVIGIARTLEKAEAACQLIAGKTTPLACELSNFQSVVDCSEAIKALNQPLDSLICNAGIMELPELEQVNGLEKHFVVNHLGHFILTLRLEETIKAAEQGRVVMLSSGRYKSAPEAGIEFDNLSGEKNYDPLTAYGQSKLANALFSQELSRRFAADNSNATSNAVLPGVIMTNLGRHMPAWKTTAAKLIGWTFMRSVEEGVATSCYVATHPKLVDTSGHMFINCNPFTPEGVHMTDRQLASQLWDVSVELTKDYL</sequence>
<dbReference type="STRING" id="716816.BST96_00190"/>
<evidence type="ECO:0008006" key="5">
    <source>
        <dbReference type="Google" id="ProtNLM"/>
    </source>
</evidence>
<dbReference type="PANTHER" id="PTHR24320">
    <property type="entry name" value="RETINOL DEHYDROGENASE"/>
    <property type="match status" value="1"/>
</dbReference>
<dbReference type="GO" id="GO:0016491">
    <property type="term" value="F:oxidoreductase activity"/>
    <property type="evidence" value="ECO:0007669"/>
    <property type="project" value="UniProtKB-KW"/>
</dbReference>
<dbReference type="AlphaFoldDB" id="A0A1X9NN96"/>
<keyword evidence="2" id="KW-0560">Oxidoreductase</keyword>
<gene>
    <name evidence="3" type="ORF">BST96_00190</name>
</gene>
<dbReference type="OrthoDB" id="9775296at2"/>
<dbReference type="EMBL" id="CP019343">
    <property type="protein sequence ID" value="ARN76237.1"/>
    <property type="molecule type" value="Genomic_DNA"/>
</dbReference>
<dbReference type="Gene3D" id="3.40.50.720">
    <property type="entry name" value="NAD(P)-binding Rossmann-like Domain"/>
    <property type="match status" value="1"/>
</dbReference>